<accession>A0A1H3RUS2</accession>
<dbReference type="Pfam" id="PF13424">
    <property type="entry name" value="TPR_12"/>
    <property type="match status" value="1"/>
</dbReference>
<dbReference type="InterPro" id="IPR049945">
    <property type="entry name" value="AAA_22"/>
</dbReference>
<dbReference type="Gene3D" id="1.25.40.10">
    <property type="entry name" value="Tetratricopeptide repeat domain"/>
    <property type="match status" value="1"/>
</dbReference>
<gene>
    <name evidence="4" type="ORF">SAMN05421684_4203</name>
</gene>
<dbReference type="Pfam" id="PF13401">
    <property type="entry name" value="AAA_22"/>
    <property type="match status" value="1"/>
</dbReference>
<organism evidence="4 5">
    <name type="scientific">Asanoa ishikariensis</name>
    <dbReference type="NCBI Taxonomy" id="137265"/>
    <lineage>
        <taxon>Bacteria</taxon>
        <taxon>Bacillati</taxon>
        <taxon>Actinomycetota</taxon>
        <taxon>Actinomycetes</taxon>
        <taxon>Micromonosporales</taxon>
        <taxon>Micromonosporaceae</taxon>
        <taxon>Asanoa</taxon>
    </lineage>
</organism>
<dbReference type="EMBL" id="FNQB01000002">
    <property type="protein sequence ID" value="SDZ29011.1"/>
    <property type="molecule type" value="Genomic_DNA"/>
</dbReference>
<evidence type="ECO:0000259" key="1">
    <source>
        <dbReference type="Pfam" id="PF13271"/>
    </source>
</evidence>
<dbReference type="PRINTS" id="PR00364">
    <property type="entry name" value="DISEASERSIST"/>
</dbReference>
<dbReference type="PANTHER" id="PTHR47691:SF3">
    <property type="entry name" value="HTH-TYPE TRANSCRIPTIONAL REGULATOR RV0890C-RELATED"/>
    <property type="match status" value="1"/>
</dbReference>
<dbReference type="GO" id="GO:0016887">
    <property type="term" value="F:ATP hydrolysis activity"/>
    <property type="evidence" value="ECO:0007669"/>
    <property type="project" value="InterPro"/>
</dbReference>
<sequence>MASSGEPVSAARNVIHTPDRRLRVFVSSTLEELEPERLAVRDAISRMRLVPVMFELGARPHAPRDVYRAYLEQSQLFIGVYWESYGWLGPDASISGLEDEYRMSGHLPKLIYVKSPAPNRDPRLTALLDRIRDDARVSYRHFHSADELRRVVGEDIALLLTERFNPRPAQQAEPEPLPRDELPIPPNPLLGRTGEQHALRELLTDRDVRLVTLIGPGGVGKTRLAMELGSELRDTFADGVRFVDLSAVTDPDLVPAALAQSLGLRTVPNRPPIDDLVTYLRNRSLLLVVDNMEHVAEASPVLGAVLSAASGVTILATSRVPLRLTGEHVFTVPPLPVPTLNEDPTAAVRRDGAARLFVERARAVKADFAVSPENAVAIAEIVRRLDGLPLAVELAAAKVRVLTPQALLNRLTSRLGTLTGGARDLPTRQRTLRDAIAWSYQLLPRREQELFARLGVFAGGFDLDAARAVAGVPARYAGLDALTSLVESSLVKQETGDREPRFTMLGIIRDFALEQLRDFGDWKDTHDRHARHFLEFAERTSPPLGRTAANPESLNLLEGEQDNLRAAMTWFIDTDQLEDAVRLGWVVWALWWLRGRSDEGARNIERVLEKADALSPKAYARLIFGDGAMSFITGQLVRGRMQLERALPLLREIGDEDATARTAGMLGQLALARGDYDLARELLEETRQISERLGEEWMIALYYTRLGLVPLGEGDFAAATAQFADGLRLARKTNDHLGEVVALYSLAVAALAGGDADTAATSLESGLRVSAQVGDEAGAGLFLEAMANLAARTGATQRAVRLVAAARKLQTVTGAAWMRAYVPAWPDGGGPELDARLHPEAWAQGTADNLGSAVAYALEARR</sequence>
<dbReference type="Pfam" id="PF13271">
    <property type="entry name" value="DUF4062"/>
    <property type="match status" value="1"/>
</dbReference>
<dbReference type="SUPFAM" id="SSF52540">
    <property type="entry name" value="P-loop containing nucleoside triphosphate hydrolases"/>
    <property type="match status" value="1"/>
</dbReference>
<dbReference type="InterPro" id="IPR027417">
    <property type="entry name" value="P-loop_NTPase"/>
</dbReference>
<dbReference type="Proteomes" id="UP000199632">
    <property type="component" value="Unassembled WGS sequence"/>
</dbReference>
<feature type="domain" description="ORC1/DEAH AAA+ ATPase" evidence="2">
    <location>
        <begin position="209"/>
        <end position="298"/>
    </location>
</feature>
<dbReference type="AlphaFoldDB" id="A0A1H3RUS2"/>
<evidence type="ECO:0000313" key="4">
    <source>
        <dbReference type="EMBL" id="SDZ29011.1"/>
    </source>
</evidence>
<proteinExistence type="predicted"/>
<dbReference type="Gene3D" id="3.40.50.300">
    <property type="entry name" value="P-loop containing nucleotide triphosphate hydrolases"/>
    <property type="match status" value="1"/>
</dbReference>
<dbReference type="PANTHER" id="PTHR47691">
    <property type="entry name" value="REGULATOR-RELATED"/>
    <property type="match status" value="1"/>
</dbReference>
<dbReference type="Pfam" id="PF25872">
    <property type="entry name" value="HTH_77"/>
    <property type="match status" value="1"/>
</dbReference>
<dbReference type="InterPro" id="IPR058852">
    <property type="entry name" value="HTH_77"/>
</dbReference>
<dbReference type="InterPro" id="IPR011990">
    <property type="entry name" value="TPR-like_helical_dom_sf"/>
</dbReference>
<dbReference type="OrthoDB" id="33864at2"/>
<reference evidence="5" key="1">
    <citation type="submission" date="2016-10" db="EMBL/GenBank/DDBJ databases">
        <authorList>
            <person name="Varghese N."/>
            <person name="Submissions S."/>
        </authorList>
    </citation>
    <scope>NUCLEOTIDE SEQUENCE [LARGE SCALE GENOMIC DNA]</scope>
    <source>
        <strain evidence="5">DSM 44718</strain>
    </source>
</reference>
<evidence type="ECO:0000259" key="2">
    <source>
        <dbReference type="Pfam" id="PF13401"/>
    </source>
</evidence>
<dbReference type="InterPro" id="IPR025139">
    <property type="entry name" value="DUF4062"/>
</dbReference>
<name>A0A1H3RUS2_9ACTN</name>
<evidence type="ECO:0000313" key="5">
    <source>
        <dbReference type="Proteomes" id="UP000199632"/>
    </source>
</evidence>
<evidence type="ECO:0000259" key="3">
    <source>
        <dbReference type="Pfam" id="PF25872"/>
    </source>
</evidence>
<dbReference type="SUPFAM" id="SSF48452">
    <property type="entry name" value="TPR-like"/>
    <property type="match status" value="1"/>
</dbReference>
<protein>
    <submittedName>
        <fullName evidence="4">Predicted ATPase</fullName>
    </submittedName>
</protein>
<feature type="domain" description="DUF4062" evidence="1">
    <location>
        <begin position="23"/>
        <end position="102"/>
    </location>
</feature>
<dbReference type="STRING" id="137265.SAMN05421684_4203"/>
<keyword evidence="5" id="KW-1185">Reference proteome</keyword>
<feature type="domain" description="Winged helix-turn-helix" evidence="3">
    <location>
        <begin position="445"/>
        <end position="516"/>
    </location>
</feature>